<evidence type="ECO:0000256" key="1">
    <source>
        <dbReference type="SAM" id="MobiDB-lite"/>
    </source>
</evidence>
<dbReference type="Proteomes" id="UP000305948">
    <property type="component" value="Unassembled WGS sequence"/>
</dbReference>
<protein>
    <submittedName>
        <fullName evidence="2">Uncharacterized protein</fullName>
    </submittedName>
</protein>
<gene>
    <name evidence="2" type="ORF">OE88DRAFT_1733272</name>
</gene>
<feature type="compositionally biased region" description="Pro residues" evidence="1">
    <location>
        <begin position="253"/>
        <end position="262"/>
    </location>
</feature>
<dbReference type="EMBL" id="ML213507">
    <property type="protein sequence ID" value="TFK53331.1"/>
    <property type="molecule type" value="Genomic_DNA"/>
</dbReference>
<reference evidence="2 3" key="1">
    <citation type="journal article" date="2019" name="Nat. Ecol. Evol.">
        <title>Megaphylogeny resolves global patterns of mushroom evolution.</title>
        <authorList>
            <person name="Varga T."/>
            <person name="Krizsan K."/>
            <person name="Foldi C."/>
            <person name="Dima B."/>
            <person name="Sanchez-Garcia M."/>
            <person name="Sanchez-Ramirez S."/>
            <person name="Szollosi G.J."/>
            <person name="Szarkandi J.G."/>
            <person name="Papp V."/>
            <person name="Albert L."/>
            <person name="Andreopoulos W."/>
            <person name="Angelini C."/>
            <person name="Antonin V."/>
            <person name="Barry K.W."/>
            <person name="Bougher N.L."/>
            <person name="Buchanan P."/>
            <person name="Buyck B."/>
            <person name="Bense V."/>
            <person name="Catcheside P."/>
            <person name="Chovatia M."/>
            <person name="Cooper J."/>
            <person name="Damon W."/>
            <person name="Desjardin D."/>
            <person name="Finy P."/>
            <person name="Geml J."/>
            <person name="Haridas S."/>
            <person name="Hughes K."/>
            <person name="Justo A."/>
            <person name="Karasinski D."/>
            <person name="Kautmanova I."/>
            <person name="Kiss B."/>
            <person name="Kocsube S."/>
            <person name="Kotiranta H."/>
            <person name="LaButti K.M."/>
            <person name="Lechner B.E."/>
            <person name="Liimatainen K."/>
            <person name="Lipzen A."/>
            <person name="Lukacs Z."/>
            <person name="Mihaltcheva S."/>
            <person name="Morgado L.N."/>
            <person name="Niskanen T."/>
            <person name="Noordeloos M.E."/>
            <person name="Ohm R.A."/>
            <person name="Ortiz-Santana B."/>
            <person name="Ovrebo C."/>
            <person name="Racz N."/>
            <person name="Riley R."/>
            <person name="Savchenko A."/>
            <person name="Shiryaev A."/>
            <person name="Soop K."/>
            <person name="Spirin V."/>
            <person name="Szebenyi C."/>
            <person name="Tomsovsky M."/>
            <person name="Tulloss R.E."/>
            <person name="Uehling J."/>
            <person name="Grigoriev I.V."/>
            <person name="Vagvolgyi C."/>
            <person name="Papp T."/>
            <person name="Martin F.M."/>
            <person name="Miettinen O."/>
            <person name="Hibbett D.S."/>
            <person name="Nagy L.G."/>
        </authorList>
    </citation>
    <scope>NUCLEOTIDE SEQUENCE [LARGE SCALE GENOMIC DNA]</scope>
    <source>
        <strain evidence="2 3">OMC1185</strain>
    </source>
</reference>
<feature type="compositionally biased region" description="Polar residues" evidence="1">
    <location>
        <begin position="21"/>
        <end position="43"/>
    </location>
</feature>
<feature type="compositionally biased region" description="Pro residues" evidence="1">
    <location>
        <begin position="1"/>
        <end position="12"/>
    </location>
</feature>
<organism evidence="2 3">
    <name type="scientific">Heliocybe sulcata</name>
    <dbReference type="NCBI Taxonomy" id="5364"/>
    <lineage>
        <taxon>Eukaryota</taxon>
        <taxon>Fungi</taxon>
        <taxon>Dikarya</taxon>
        <taxon>Basidiomycota</taxon>
        <taxon>Agaricomycotina</taxon>
        <taxon>Agaricomycetes</taxon>
        <taxon>Gloeophyllales</taxon>
        <taxon>Gloeophyllaceae</taxon>
        <taxon>Heliocybe</taxon>
    </lineage>
</organism>
<feature type="compositionally biased region" description="Acidic residues" evidence="1">
    <location>
        <begin position="210"/>
        <end position="230"/>
    </location>
</feature>
<feature type="region of interest" description="Disordered" evidence="1">
    <location>
        <begin position="1"/>
        <end position="43"/>
    </location>
</feature>
<evidence type="ECO:0000313" key="3">
    <source>
        <dbReference type="Proteomes" id="UP000305948"/>
    </source>
</evidence>
<dbReference type="InterPro" id="IPR053729">
    <property type="entry name" value="MAD2L1BP_domain_sf"/>
</dbReference>
<evidence type="ECO:0000313" key="2">
    <source>
        <dbReference type="EMBL" id="TFK53331.1"/>
    </source>
</evidence>
<feature type="region of interest" description="Disordered" evidence="1">
    <location>
        <begin position="190"/>
        <end position="301"/>
    </location>
</feature>
<dbReference type="STRING" id="5364.A0A5C3NIB5"/>
<name>A0A5C3NIB5_9AGAM</name>
<accession>A0A5C3NIB5</accession>
<feature type="compositionally biased region" description="Low complexity" evidence="1">
    <location>
        <begin position="231"/>
        <end position="252"/>
    </location>
</feature>
<proteinExistence type="predicted"/>
<keyword evidence="3" id="KW-1185">Reference proteome</keyword>
<dbReference type="Gene3D" id="3.30.900.20">
    <property type="match status" value="1"/>
</dbReference>
<dbReference type="AlphaFoldDB" id="A0A5C3NIB5"/>
<dbReference type="OrthoDB" id="2387165at2759"/>
<sequence>MFKPFLDPPAPTTNPFKVFRETSNTPTRAPSHVMPSTNEPLGLSAQNNSPFDMTKSIKVPSMVLAHDRVTTSMAATLALSLFGHVLFLKGQIPFPIAQMMRMSASQAESRSTKKRQDLLNSFDTLSSHLQTTFTMLSTALAKRASPQPKPHERDGEQAHIMIVLGPSVNAANSRVVLVLGGLEVRLWEEQDDRAPQNAEAGYASEGSAADSDDDEEESDADVPPDSDDESSASSPPLSRSPSPSPSAFASSPPSSPAPPTPVPRSHFKPSALPLSDSPNPRSTPILYRPAPSEQSHAEEQHHLRAAERLLARTLANACAEEEGGMSSELAPTQAHVLLRAPRRFAHPAWTPRQMWTSALEHTLSDFLLDSGIASVPEADVNNTSKKRSRRKGVKTEGVFVGCQGTRRMEEEEEGQEEEDEMIWWSWNGRLVGFSDW</sequence>